<name>W3XLW3_PESFW</name>
<feature type="region of interest" description="Disordered" evidence="1">
    <location>
        <begin position="225"/>
        <end position="245"/>
    </location>
</feature>
<sequence>MDKPSPTTPGPDPQQNENWMDSPLIQLQRQWMATNSKYQLAALAFAVLTAAITIALWAGIPKLLDPALTLPLGVVSIIWNATDLILVRMREDKIKLKWHIAAYCILWFGGFTSAGYQSYTIIKDPNSVVQGTSSSWRAVLNFLCATTAIMSLLHFILFIRACLETDRRKKDLRVRDLMIALSDRQEQQRMQSSWSAFTPSPVTPHPGLPDLPEFDDKAALAELGVAEPQEIYTEPKPRMQPVELP</sequence>
<feature type="region of interest" description="Disordered" evidence="1">
    <location>
        <begin position="194"/>
        <end position="213"/>
    </location>
</feature>
<evidence type="ECO:0000256" key="2">
    <source>
        <dbReference type="SAM" id="Phobius"/>
    </source>
</evidence>
<dbReference type="Proteomes" id="UP000030651">
    <property type="component" value="Unassembled WGS sequence"/>
</dbReference>
<reference evidence="4" key="1">
    <citation type="journal article" date="2015" name="BMC Genomics">
        <title>Genomic and transcriptomic analysis of the endophytic fungus Pestalotiopsis fici reveals its lifestyle and high potential for synthesis of natural products.</title>
        <authorList>
            <person name="Wang X."/>
            <person name="Zhang X."/>
            <person name="Liu L."/>
            <person name="Xiang M."/>
            <person name="Wang W."/>
            <person name="Sun X."/>
            <person name="Che Y."/>
            <person name="Guo L."/>
            <person name="Liu G."/>
            <person name="Guo L."/>
            <person name="Wang C."/>
            <person name="Yin W.B."/>
            <person name="Stadler M."/>
            <person name="Zhang X."/>
            <person name="Liu X."/>
        </authorList>
    </citation>
    <scope>NUCLEOTIDE SEQUENCE [LARGE SCALE GENOMIC DNA]</scope>
    <source>
        <strain evidence="4">W106-1 / CGMCC3.15140</strain>
    </source>
</reference>
<keyword evidence="2" id="KW-0812">Transmembrane</keyword>
<evidence type="ECO:0000313" key="3">
    <source>
        <dbReference type="EMBL" id="ETS86970.1"/>
    </source>
</evidence>
<evidence type="ECO:0000256" key="1">
    <source>
        <dbReference type="SAM" id="MobiDB-lite"/>
    </source>
</evidence>
<dbReference type="AlphaFoldDB" id="W3XLW3"/>
<protein>
    <recommendedName>
        <fullName evidence="5">MARVEL domain-containing protein</fullName>
    </recommendedName>
</protein>
<feature type="transmembrane region" description="Helical" evidence="2">
    <location>
        <begin position="139"/>
        <end position="163"/>
    </location>
</feature>
<proteinExistence type="predicted"/>
<dbReference type="InParanoid" id="W3XLW3"/>
<dbReference type="KEGG" id="pfy:PFICI_00798"/>
<evidence type="ECO:0008006" key="5">
    <source>
        <dbReference type="Google" id="ProtNLM"/>
    </source>
</evidence>
<keyword evidence="4" id="KW-1185">Reference proteome</keyword>
<dbReference type="HOGENOM" id="CLU_1116066_0_0_1"/>
<gene>
    <name evidence="3" type="ORF">PFICI_00798</name>
</gene>
<keyword evidence="2" id="KW-1133">Transmembrane helix</keyword>
<feature type="transmembrane region" description="Helical" evidence="2">
    <location>
        <begin position="38"/>
        <end position="60"/>
    </location>
</feature>
<evidence type="ECO:0000313" key="4">
    <source>
        <dbReference type="Proteomes" id="UP000030651"/>
    </source>
</evidence>
<feature type="transmembrane region" description="Helical" evidence="2">
    <location>
        <begin position="66"/>
        <end position="86"/>
    </location>
</feature>
<dbReference type="OrthoDB" id="5279542at2759"/>
<dbReference type="RefSeq" id="XP_007827570.1">
    <property type="nucleotide sequence ID" value="XM_007829379.1"/>
</dbReference>
<keyword evidence="2" id="KW-0472">Membrane</keyword>
<organism evidence="3 4">
    <name type="scientific">Pestalotiopsis fici (strain W106-1 / CGMCC3.15140)</name>
    <dbReference type="NCBI Taxonomy" id="1229662"/>
    <lineage>
        <taxon>Eukaryota</taxon>
        <taxon>Fungi</taxon>
        <taxon>Dikarya</taxon>
        <taxon>Ascomycota</taxon>
        <taxon>Pezizomycotina</taxon>
        <taxon>Sordariomycetes</taxon>
        <taxon>Xylariomycetidae</taxon>
        <taxon>Amphisphaeriales</taxon>
        <taxon>Sporocadaceae</taxon>
        <taxon>Pestalotiopsis</taxon>
    </lineage>
</organism>
<feature type="transmembrane region" description="Helical" evidence="2">
    <location>
        <begin position="98"/>
        <end position="119"/>
    </location>
</feature>
<dbReference type="GeneID" id="19265811"/>
<dbReference type="EMBL" id="KI912109">
    <property type="protein sequence ID" value="ETS86970.1"/>
    <property type="molecule type" value="Genomic_DNA"/>
</dbReference>
<accession>W3XLW3</accession>